<protein>
    <submittedName>
        <fullName evidence="3">Uncharacterized protein</fullName>
    </submittedName>
</protein>
<keyword evidence="2" id="KW-1133">Transmembrane helix</keyword>
<dbReference type="AlphaFoldDB" id="A0A8K0NN76"/>
<evidence type="ECO:0000256" key="2">
    <source>
        <dbReference type="SAM" id="Phobius"/>
    </source>
</evidence>
<proteinExistence type="predicted"/>
<accession>A0A8K0NN76</accession>
<feature type="compositionally biased region" description="Basic and acidic residues" evidence="1">
    <location>
        <begin position="280"/>
        <end position="291"/>
    </location>
</feature>
<feature type="compositionally biased region" description="Polar residues" evidence="1">
    <location>
        <begin position="292"/>
        <end position="305"/>
    </location>
</feature>
<feature type="transmembrane region" description="Helical" evidence="2">
    <location>
        <begin position="238"/>
        <end position="260"/>
    </location>
</feature>
<feature type="region of interest" description="Disordered" evidence="1">
    <location>
        <begin position="265"/>
        <end position="305"/>
    </location>
</feature>
<feature type="transmembrane region" description="Helical" evidence="2">
    <location>
        <begin position="150"/>
        <end position="170"/>
    </location>
</feature>
<gene>
    <name evidence="3" type="ORF">E4U42_000647</name>
</gene>
<evidence type="ECO:0000256" key="1">
    <source>
        <dbReference type="SAM" id="MobiDB-lite"/>
    </source>
</evidence>
<keyword evidence="2" id="KW-0812">Transmembrane</keyword>
<keyword evidence="2" id="KW-0472">Membrane</keyword>
<evidence type="ECO:0000313" key="4">
    <source>
        <dbReference type="Proteomes" id="UP000811619"/>
    </source>
</evidence>
<feature type="transmembrane region" description="Helical" evidence="2">
    <location>
        <begin position="177"/>
        <end position="198"/>
    </location>
</feature>
<reference evidence="3" key="1">
    <citation type="journal article" date="2020" name="bioRxiv">
        <title>Whole genome comparisons of ergot fungi reveals the divergence and evolution of species within the genus Claviceps are the result of varying mechanisms driving genome evolution and host range expansion.</title>
        <authorList>
            <person name="Wyka S.A."/>
            <person name="Mondo S.J."/>
            <person name="Liu M."/>
            <person name="Dettman J."/>
            <person name="Nalam V."/>
            <person name="Broders K.D."/>
        </authorList>
    </citation>
    <scope>NUCLEOTIDE SEQUENCE</scope>
    <source>
        <strain evidence="3">CCC 489</strain>
    </source>
</reference>
<evidence type="ECO:0000313" key="3">
    <source>
        <dbReference type="EMBL" id="KAG5928443.1"/>
    </source>
</evidence>
<comment type="caution">
    <text evidence="3">The sequence shown here is derived from an EMBL/GenBank/DDBJ whole genome shotgun (WGS) entry which is preliminary data.</text>
</comment>
<dbReference type="EMBL" id="SRPY01000116">
    <property type="protein sequence ID" value="KAG5928443.1"/>
    <property type="molecule type" value="Genomic_DNA"/>
</dbReference>
<keyword evidence="4" id="KW-1185">Reference proteome</keyword>
<dbReference type="Proteomes" id="UP000811619">
    <property type="component" value="Unassembled WGS sequence"/>
</dbReference>
<feature type="transmembrane region" description="Helical" evidence="2">
    <location>
        <begin position="83"/>
        <end position="101"/>
    </location>
</feature>
<dbReference type="OrthoDB" id="5352400at2759"/>
<sequence length="322" mass="36557">MLIACVFTARPRLNASRVEESRGTGYRANTSQVKTKLKTKLLAGSKDKFDGPRHDFCLVDNATPHQRDAQSPLHPSSMKLSSFTSWKLAGLVAVLTIFGIAQPDLYRSAMWEIGFQNKLNSNPNMVLYAYANYQPLPKVPLIWSQTLTDFNVAISVMSLFFLLAKLIAFIMKLWYPILATFINCSMAALYIVSTYGQIGPDYADARYPAPAAWYFRQGCDLAKQYNKYRICQVAQASLFATLYMLVIYLLNLSFSVWAMIPNSHTDRSEGEEDQFSTSSDPKERSTWEMHNMKSSGSIRETPLTPRTQAFRTLDRQLPLRQH</sequence>
<organism evidence="3 4">
    <name type="scientific">Claviceps africana</name>
    <dbReference type="NCBI Taxonomy" id="83212"/>
    <lineage>
        <taxon>Eukaryota</taxon>
        <taxon>Fungi</taxon>
        <taxon>Dikarya</taxon>
        <taxon>Ascomycota</taxon>
        <taxon>Pezizomycotina</taxon>
        <taxon>Sordariomycetes</taxon>
        <taxon>Hypocreomycetidae</taxon>
        <taxon>Hypocreales</taxon>
        <taxon>Clavicipitaceae</taxon>
        <taxon>Claviceps</taxon>
    </lineage>
</organism>
<name>A0A8K0NN76_9HYPO</name>